<evidence type="ECO:0000256" key="5">
    <source>
        <dbReference type="ARBA" id="ARBA00023242"/>
    </source>
</evidence>
<dbReference type="SUPFAM" id="SSF47113">
    <property type="entry name" value="Histone-fold"/>
    <property type="match status" value="1"/>
</dbReference>
<feature type="region of interest" description="Disordered" evidence="6">
    <location>
        <begin position="1"/>
        <end position="25"/>
    </location>
</feature>
<dbReference type="Pfam" id="PF02291">
    <property type="entry name" value="TFIID-31kDa"/>
    <property type="match status" value="1"/>
</dbReference>
<dbReference type="InterPro" id="IPR009072">
    <property type="entry name" value="Histone-fold"/>
</dbReference>
<keyword evidence="5" id="KW-0539">Nucleus</keyword>
<dbReference type="EMBL" id="LFYR01001099">
    <property type="protein sequence ID" value="KMZ64742.1"/>
    <property type="molecule type" value="Genomic_DNA"/>
</dbReference>
<dbReference type="PANTHER" id="PTHR48068:SF4">
    <property type="entry name" value="TATA-BOX BINDING PROTEIN ASSOCIATED FACTOR 9"/>
    <property type="match status" value="1"/>
</dbReference>
<dbReference type="FunFam" id="1.10.20.10:FF:000018">
    <property type="entry name" value="Transcription initiation factor TFIID subunit 9"/>
    <property type="match status" value="1"/>
</dbReference>
<keyword evidence="7" id="KW-0648">Protein biosynthesis</keyword>
<keyword evidence="4" id="KW-0804">Transcription</keyword>
<proteinExistence type="inferred from homology"/>
<dbReference type="CDD" id="cd07979">
    <property type="entry name" value="HFD_TAF9"/>
    <property type="match status" value="1"/>
</dbReference>
<comment type="caution">
    <text evidence="7">The sequence shown here is derived from an EMBL/GenBank/DDBJ whole genome shotgun (WGS) entry which is preliminary data.</text>
</comment>
<dbReference type="InterPro" id="IPR051431">
    <property type="entry name" value="TFIID_subunit_9"/>
</dbReference>
<dbReference type="GO" id="GO:0003713">
    <property type="term" value="F:transcription coactivator activity"/>
    <property type="evidence" value="ECO:0000318"/>
    <property type="project" value="GO_Central"/>
</dbReference>
<evidence type="ECO:0000256" key="1">
    <source>
        <dbReference type="ARBA" id="ARBA00004123"/>
    </source>
</evidence>
<organism evidence="7 8">
    <name type="scientific">Zostera marina</name>
    <name type="common">Eelgrass</name>
    <dbReference type="NCBI Taxonomy" id="29655"/>
    <lineage>
        <taxon>Eukaryota</taxon>
        <taxon>Viridiplantae</taxon>
        <taxon>Streptophyta</taxon>
        <taxon>Embryophyta</taxon>
        <taxon>Tracheophyta</taxon>
        <taxon>Spermatophyta</taxon>
        <taxon>Magnoliopsida</taxon>
        <taxon>Liliopsida</taxon>
        <taxon>Zosteraceae</taxon>
        <taxon>Zostera</taxon>
    </lineage>
</organism>
<evidence type="ECO:0000256" key="3">
    <source>
        <dbReference type="ARBA" id="ARBA00023015"/>
    </source>
</evidence>
<keyword evidence="8" id="KW-1185">Reference proteome</keyword>
<evidence type="ECO:0000256" key="4">
    <source>
        <dbReference type="ARBA" id="ARBA00023163"/>
    </source>
</evidence>
<keyword evidence="7" id="KW-0396">Initiation factor</keyword>
<feature type="region of interest" description="Disordered" evidence="6">
    <location>
        <begin position="160"/>
        <end position="213"/>
    </location>
</feature>
<feature type="compositionally biased region" description="Low complexity" evidence="6">
    <location>
        <begin position="186"/>
        <end position="198"/>
    </location>
</feature>
<evidence type="ECO:0000313" key="7">
    <source>
        <dbReference type="EMBL" id="KMZ64742.1"/>
    </source>
</evidence>
<dbReference type="Gene3D" id="1.10.20.10">
    <property type="entry name" value="Histone, subunit A"/>
    <property type="match status" value="1"/>
</dbReference>
<evidence type="ECO:0000256" key="2">
    <source>
        <dbReference type="ARBA" id="ARBA00007646"/>
    </source>
</evidence>
<dbReference type="OrthoDB" id="341924at2759"/>
<dbReference type="GO" id="GO:0003743">
    <property type="term" value="F:translation initiation factor activity"/>
    <property type="evidence" value="ECO:0007669"/>
    <property type="project" value="UniProtKB-KW"/>
</dbReference>
<dbReference type="AlphaFoldDB" id="A0A0K9P927"/>
<dbReference type="Proteomes" id="UP000036987">
    <property type="component" value="Unassembled WGS sequence"/>
</dbReference>
<dbReference type="PANTHER" id="PTHR48068">
    <property type="entry name" value="TAF9 RNA POLYMERASE II, TATA BOX-BINDING PROTEIN (TBP)-ASSOCIATED FACTOR"/>
    <property type="match status" value="1"/>
</dbReference>
<name>A0A0K9P927_ZOSMR</name>
<reference evidence="8" key="1">
    <citation type="journal article" date="2016" name="Nature">
        <title>The genome of the seagrass Zostera marina reveals angiosperm adaptation to the sea.</title>
        <authorList>
            <person name="Olsen J.L."/>
            <person name="Rouze P."/>
            <person name="Verhelst B."/>
            <person name="Lin Y.-C."/>
            <person name="Bayer T."/>
            <person name="Collen J."/>
            <person name="Dattolo E."/>
            <person name="De Paoli E."/>
            <person name="Dittami S."/>
            <person name="Maumus F."/>
            <person name="Michel G."/>
            <person name="Kersting A."/>
            <person name="Lauritano C."/>
            <person name="Lohaus R."/>
            <person name="Toepel M."/>
            <person name="Tonon T."/>
            <person name="Vanneste K."/>
            <person name="Amirebrahimi M."/>
            <person name="Brakel J."/>
            <person name="Bostroem C."/>
            <person name="Chovatia M."/>
            <person name="Grimwood J."/>
            <person name="Jenkins J.W."/>
            <person name="Jueterbock A."/>
            <person name="Mraz A."/>
            <person name="Stam W.T."/>
            <person name="Tice H."/>
            <person name="Bornberg-Bauer E."/>
            <person name="Green P.J."/>
            <person name="Pearson G.A."/>
            <person name="Procaccini G."/>
            <person name="Duarte C.M."/>
            <person name="Schmutz J."/>
            <person name="Reusch T.B.H."/>
            <person name="Van de Peer Y."/>
        </authorList>
    </citation>
    <scope>NUCLEOTIDE SEQUENCE [LARGE SCALE GENOMIC DNA]</scope>
    <source>
        <strain evidence="8">cv. Finnish</strain>
    </source>
</reference>
<sequence>MEANMRESNGVGASQGGNENETLPKDARTIKSLLKSMGVEEYEPRVVQQFLELSYRYVVDVLSDAQIYSDHASKSSIDVDDVKLAIQSRVNSTFSQPPPREILMELARSRNKLPLPKSIQTGGMPLPPEQHTLTNPNYQLLIPKQHWAGSDIDVEIEEEEVVDADTSENQNPSQSPVTNVTSPTSQKQVQEEQQLQQQRVAFSMTAGKRPRIS</sequence>
<dbReference type="GO" id="GO:0051123">
    <property type="term" value="P:RNA polymerase II preinitiation complex assembly"/>
    <property type="evidence" value="ECO:0000318"/>
    <property type="project" value="GO_Central"/>
</dbReference>
<dbReference type="GO" id="GO:0046982">
    <property type="term" value="F:protein heterodimerization activity"/>
    <property type="evidence" value="ECO:0007669"/>
    <property type="project" value="InterPro"/>
</dbReference>
<evidence type="ECO:0000256" key="6">
    <source>
        <dbReference type="SAM" id="MobiDB-lite"/>
    </source>
</evidence>
<evidence type="ECO:0000313" key="8">
    <source>
        <dbReference type="Proteomes" id="UP000036987"/>
    </source>
</evidence>
<dbReference type="GO" id="GO:0000124">
    <property type="term" value="C:SAGA complex"/>
    <property type="evidence" value="ECO:0000318"/>
    <property type="project" value="GO_Central"/>
</dbReference>
<comment type="subcellular location">
    <subcellularLocation>
        <location evidence="1">Nucleus</location>
    </subcellularLocation>
</comment>
<dbReference type="InterPro" id="IPR003162">
    <property type="entry name" value="TFIID-31"/>
</dbReference>
<keyword evidence="3" id="KW-0805">Transcription regulation</keyword>
<dbReference type="GO" id="GO:0005669">
    <property type="term" value="C:transcription factor TFIID complex"/>
    <property type="evidence" value="ECO:0000318"/>
    <property type="project" value="GO_Central"/>
</dbReference>
<protein>
    <submittedName>
        <fullName evidence="7">Transcription initiation factor TFIID subunit</fullName>
    </submittedName>
</protein>
<accession>A0A0K9P927</accession>
<dbReference type="STRING" id="29655.A0A0K9P927"/>
<comment type="similarity">
    <text evidence="2">Belongs to the TAF9 family.</text>
</comment>
<gene>
    <name evidence="7" type="ORF">ZOSMA_34G00180</name>
</gene>
<feature type="compositionally biased region" description="Polar residues" evidence="6">
    <location>
        <begin position="167"/>
        <end position="185"/>
    </location>
</feature>